<gene>
    <name evidence="2" type="ORF">AMAG_18079</name>
</gene>
<feature type="compositionally biased region" description="Low complexity" evidence="1">
    <location>
        <begin position="53"/>
        <end position="74"/>
    </location>
</feature>
<proteinExistence type="predicted"/>
<feature type="region of interest" description="Disordered" evidence="1">
    <location>
        <begin position="1"/>
        <end position="74"/>
    </location>
</feature>
<evidence type="ECO:0000256" key="1">
    <source>
        <dbReference type="SAM" id="MobiDB-lite"/>
    </source>
</evidence>
<keyword evidence="3" id="KW-1185">Reference proteome</keyword>
<name>A0A0L0S8U1_ALLM3</name>
<reference evidence="3" key="2">
    <citation type="submission" date="2009-11" db="EMBL/GenBank/DDBJ databases">
        <title>The Genome Sequence of Allomyces macrogynus strain ATCC 38327.</title>
        <authorList>
            <consortium name="The Broad Institute Genome Sequencing Platform"/>
            <person name="Russ C."/>
            <person name="Cuomo C."/>
            <person name="Shea T."/>
            <person name="Young S.K."/>
            <person name="Zeng Q."/>
            <person name="Koehrsen M."/>
            <person name="Haas B."/>
            <person name="Borodovsky M."/>
            <person name="Guigo R."/>
            <person name="Alvarado L."/>
            <person name="Berlin A."/>
            <person name="Borenstein D."/>
            <person name="Chen Z."/>
            <person name="Engels R."/>
            <person name="Freedman E."/>
            <person name="Gellesch M."/>
            <person name="Goldberg J."/>
            <person name="Griggs A."/>
            <person name="Gujja S."/>
            <person name="Heiman D."/>
            <person name="Hepburn T."/>
            <person name="Howarth C."/>
            <person name="Jen D."/>
            <person name="Larson L."/>
            <person name="Lewis B."/>
            <person name="Mehta T."/>
            <person name="Park D."/>
            <person name="Pearson M."/>
            <person name="Roberts A."/>
            <person name="Saif S."/>
            <person name="Shenoy N."/>
            <person name="Sisk P."/>
            <person name="Stolte C."/>
            <person name="Sykes S."/>
            <person name="Walk T."/>
            <person name="White J."/>
            <person name="Yandava C."/>
            <person name="Burger G."/>
            <person name="Gray M.W."/>
            <person name="Holland P.W.H."/>
            <person name="King N."/>
            <person name="Lang F.B.F."/>
            <person name="Roger A.J."/>
            <person name="Ruiz-Trillo I."/>
            <person name="Lander E."/>
            <person name="Nusbaum C."/>
        </authorList>
    </citation>
    <scope>NUCLEOTIDE SEQUENCE [LARGE SCALE GENOMIC DNA]</scope>
    <source>
        <strain evidence="3">ATCC 38327</strain>
    </source>
</reference>
<evidence type="ECO:0000313" key="3">
    <source>
        <dbReference type="Proteomes" id="UP000054350"/>
    </source>
</evidence>
<dbReference type="Proteomes" id="UP000054350">
    <property type="component" value="Unassembled WGS sequence"/>
</dbReference>
<dbReference type="VEuPathDB" id="FungiDB:AMAG_18079"/>
<dbReference type="EMBL" id="GG745334">
    <property type="protein sequence ID" value="KNE58988.1"/>
    <property type="molecule type" value="Genomic_DNA"/>
</dbReference>
<feature type="compositionally biased region" description="Polar residues" evidence="1">
    <location>
        <begin position="1"/>
        <end position="10"/>
    </location>
</feature>
<organism evidence="2 3">
    <name type="scientific">Allomyces macrogynus (strain ATCC 38327)</name>
    <name type="common">Allomyces javanicus var. macrogynus</name>
    <dbReference type="NCBI Taxonomy" id="578462"/>
    <lineage>
        <taxon>Eukaryota</taxon>
        <taxon>Fungi</taxon>
        <taxon>Fungi incertae sedis</taxon>
        <taxon>Blastocladiomycota</taxon>
        <taxon>Blastocladiomycetes</taxon>
        <taxon>Blastocladiales</taxon>
        <taxon>Blastocladiaceae</taxon>
        <taxon>Allomyces</taxon>
    </lineage>
</organism>
<evidence type="ECO:0000313" key="2">
    <source>
        <dbReference type="EMBL" id="KNE58988.1"/>
    </source>
</evidence>
<feature type="non-terminal residue" evidence="2">
    <location>
        <position position="113"/>
    </location>
</feature>
<protein>
    <submittedName>
        <fullName evidence="2">Uncharacterized protein</fullName>
    </submittedName>
</protein>
<reference evidence="2 3" key="1">
    <citation type="submission" date="2009-11" db="EMBL/GenBank/DDBJ databases">
        <title>Annotation of Allomyces macrogynus ATCC 38327.</title>
        <authorList>
            <consortium name="The Broad Institute Genome Sequencing Platform"/>
            <person name="Russ C."/>
            <person name="Cuomo C."/>
            <person name="Burger G."/>
            <person name="Gray M.W."/>
            <person name="Holland P.W.H."/>
            <person name="King N."/>
            <person name="Lang F.B.F."/>
            <person name="Roger A.J."/>
            <person name="Ruiz-Trillo I."/>
            <person name="Young S.K."/>
            <person name="Zeng Q."/>
            <person name="Gargeya S."/>
            <person name="Fitzgerald M."/>
            <person name="Haas B."/>
            <person name="Abouelleil A."/>
            <person name="Alvarado L."/>
            <person name="Arachchi H.M."/>
            <person name="Berlin A."/>
            <person name="Chapman S.B."/>
            <person name="Gearin G."/>
            <person name="Goldberg J."/>
            <person name="Griggs A."/>
            <person name="Gujja S."/>
            <person name="Hansen M."/>
            <person name="Heiman D."/>
            <person name="Howarth C."/>
            <person name="Larimer J."/>
            <person name="Lui A."/>
            <person name="MacDonald P.J.P."/>
            <person name="McCowen C."/>
            <person name="Montmayeur A."/>
            <person name="Murphy C."/>
            <person name="Neiman D."/>
            <person name="Pearson M."/>
            <person name="Priest M."/>
            <person name="Roberts A."/>
            <person name="Saif S."/>
            <person name="Shea T."/>
            <person name="Sisk P."/>
            <person name="Stolte C."/>
            <person name="Sykes S."/>
            <person name="Wortman J."/>
            <person name="Nusbaum C."/>
            <person name="Birren B."/>
        </authorList>
    </citation>
    <scope>NUCLEOTIDE SEQUENCE [LARGE SCALE GENOMIC DNA]</scope>
    <source>
        <strain evidence="2 3">ATCC 38327</strain>
    </source>
</reference>
<feature type="region of interest" description="Disordered" evidence="1">
    <location>
        <begin position="90"/>
        <end position="113"/>
    </location>
</feature>
<sequence>MASPMQTPNHATHHPPLPQSASPLAKPAKDPARKKVAGGSLVSSMPPTPTTPTAPVHATMTAPGSPAHAPHTAATASTLADVLAATSATAHHDLVDPGAYSDDDEDARDYCPG</sequence>
<accession>A0A0L0S8U1</accession>
<dbReference type="AlphaFoldDB" id="A0A0L0S8U1"/>